<dbReference type="InterPro" id="IPR037519">
    <property type="entry name" value="LITAF_fam"/>
</dbReference>
<gene>
    <name evidence="10" type="ORF">DdX_10478</name>
</gene>
<dbReference type="PROSITE" id="PS51837">
    <property type="entry name" value="LITAF"/>
    <property type="match status" value="1"/>
</dbReference>
<evidence type="ECO:0000256" key="4">
    <source>
        <dbReference type="ARBA" id="ARBA00005975"/>
    </source>
</evidence>
<evidence type="ECO:0000313" key="11">
    <source>
        <dbReference type="Proteomes" id="UP001201812"/>
    </source>
</evidence>
<dbReference type="AlphaFoldDB" id="A0AAD4N3Z6"/>
<feature type="domain" description="LITAF" evidence="9">
    <location>
        <begin position="16"/>
        <end position="100"/>
    </location>
</feature>
<keyword evidence="11" id="KW-1185">Reference proteome</keyword>
<dbReference type="GO" id="GO:0031902">
    <property type="term" value="C:late endosome membrane"/>
    <property type="evidence" value="ECO:0007669"/>
    <property type="project" value="UniProtKB-SubCell"/>
</dbReference>
<evidence type="ECO:0000256" key="8">
    <source>
        <dbReference type="SAM" id="Phobius"/>
    </source>
</evidence>
<evidence type="ECO:0000256" key="3">
    <source>
        <dbReference type="ARBA" id="ARBA00004630"/>
    </source>
</evidence>
<evidence type="ECO:0000256" key="5">
    <source>
        <dbReference type="ARBA" id="ARBA00022723"/>
    </source>
</evidence>
<keyword evidence="5" id="KW-0479">Metal-binding</keyword>
<evidence type="ECO:0000256" key="6">
    <source>
        <dbReference type="ARBA" id="ARBA00022833"/>
    </source>
</evidence>
<dbReference type="Pfam" id="PF10601">
    <property type="entry name" value="zf-LITAF-like"/>
    <property type="match status" value="1"/>
</dbReference>
<dbReference type="SMART" id="SM00714">
    <property type="entry name" value="LITAF"/>
    <property type="match status" value="1"/>
</dbReference>
<evidence type="ECO:0000256" key="1">
    <source>
        <dbReference type="ARBA" id="ARBA00004414"/>
    </source>
</evidence>
<name>A0AAD4N3Z6_9BILA</name>
<proteinExistence type="inferred from homology"/>
<reference evidence="10" key="1">
    <citation type="submission" date="2022-01" db="EMBL/GenBank/DDBJ databases">
        <title>Genome Sequence Resource for Two Populations of Ditylenchus destructor, the Migratory Endoparasitic Phytonematode.</title>
        <authorList>
            <person name="Zhang H."/>
            <person name="Lin R."/>
            <person name="Xie B."/>
        </authorList>
    </citation>
    <scope>NUCLEOTIDE SEQUENCE</scope>
    <source>
        <strain evidence="10">BazhouSP</strain>
    </source>
</reference>
<comment type="caution">
    <text evidence="10">The sequence shown here is derived from an EMBL/GenBank/DDBJ whole genome shotgun (WGS) entry which is preliminary data.</text>
</comment>
<keyword evidence="7 8" id="KW-0472">Membrane</keyword>
<dbReference type="PANTHER" id="PTHR23292:SF6">
    <property type="entry name" value="FI16602P1-RELATED"/>
    <property type="match status" value="1"/>
</dbReference>
<feature type="transmembrane region" description="Helical" evidence="8">
    <location>
        <begin position="54"/>
        <end position="75"/>
    </location>
</feature>
<accession>A0AAD4N3Z6</accession>
<dbReference type="GO" id="GO:0005765">
    <property type="term" value="C:lysosomal membrane"/>
    <property type="evidence" value="ECO:0007669"/>
    <property type="project" value="UniProtKB-SubCell"/>
</dbReference>
<evidence type="ECO:0000259" key="9">
    <source>
        <dbReference type="PROSITE" id="PS51837"/>
    </source>
</evidence>
<dbReference type="Proteomes" id="UP001201812">
    <property type="component" value="Unassembled WGS sequence"/>
</dbReference>
<organism evidence="10 11">
    <name type="scientific">Ditylenchus destructor</name>
    <dbReference type="NCBI Taxonomy" id="166010"/>
    <lineage>
        <taxon>Eukaryota</taxon>
        <taxon>Metazoa</taxon>
        <taxon>Ecdysozoa</taxon>
        <taxon>Nematoda</taxon>
        <taxon>Chromadorea</taxon>
        <taxon>Rhabditida</taxon>
        <taxon>Tylenchina</taxon>
        <taxon>Tylenchomorpha</taxon>
        <taxon>Sphaerularioidea</taxon>
        <taxon>Anguinidae</taxon>
        <taxon>Anguininae</taxon>
        <taxon>Ditylenchus</taxon>
    </lineage>
</organism>
<dbReference type="GO" id="GO:0008270">
    <property type="term" value="F:zinc ion binding"/>
    <property type="evidence" value="ECO:0007669"/>
    <property type="project" value="TreeGrafter"/>
</dbReference>
<keyword evidence="8" id="KW-0812">Transmembrane</keyword>
<dbReference type="InterPro" id="IPR006629">
    <property type="entry name" value="LITAF"/>
</dbReference>
<comment type="similarity">
    <text evidence="4">Belongs to the CDIP1/LITAF family.</text>
</comment>
<sequence length="103" mass="11272">MASTSKRVSFNEKVVSHGPAPYPSVAGMAPHSMRVKCPKCRQQVDTLANKHPGLVAFFSGALLFIFGCVCCAWIPCVMESCQDVKHTCPNCESYLGHYTAYLD</sequence>
<evidence type="ECO:0000256" key="7">
    <source>
        <dbReference type="ARBA" id="ARBA00023136"/>
    </source>
</evidence>
<evidence type="ECO:0000313" key="10">
    <source>
        <dbReference type="EMBL" id="KAI1710779.1"/>
    </source>
</evidence>
<dbReference type="PANTHER" id="PTHR23292">
    <property type="entry name" value="LIPOPOLYSACCHARIDE-INDUCED TUMOR NECROSIS FACTOR-ALPHA FACTOR"/>
    <property type="match status" value="1"/>
</dbReference>
<comment type="subcellular location">
    <subcellularLocation>
        <location evidence="2">Endosome membrane</location>
        <topology evidence="2">Peripheral membrane protein</topology>
    </subcellularLocation>
    <subcellularLocation>
        <location evidence="1">Late endosome membrane</location>
    </subcellularLocation>
    <subcellularLocation>
        <location evidence="3">Lysosome membrane</location>
        <topology evidence="3">Peripheral membrane protein</topology>
        <orientation evidence="3">Cytoplasmic side</orientation>
    </subcellularLocation>
</comment>
<evidence type="ECO:0000256" key="2">
    <source>
        <dbReference type="ARBA" id="ARBA00004481"/>
    </source>
</evidence>
<protein>
    <submittedName>
        <fullName evidence="10">LITAF-like zinc ribbon domain-containing protein</fullName>
    </submittedName>
</protein>
<keyword evidence="6" id="KW-0862">Zinc</keyword>
<dbReference type="EMBL" id="JAKKPZ010000024">
    <property type="protein sequence ID" value="KAI1710779.1"/>
    <property type="molecule type" value="Genomic_DNA"/>
</dbReference>
<keyword evidence="8" id="KW-1133">Transmembrane helix</keyword>